<dbReference type="Pfam" id="PF00132">
    <property type="entry name" value="Hexapep"/>
    <property type="match status" value="1"/>
</dbReference>
<dbReference type="FunFam" id="1.10.3130.10:FF:000002">
    <property type="entry name" value="Serine acetyltransferase"/>
    <property type="match status" value="1"/>
</dbReference>
<dbReference type="Pfam" id="PF06426">
    <property type="entry name" value="SATase_N"/>
    <property type="match status" value="1"/>
</dbReference>
<reference evidence="16" key="1">
    <citation type="journal article" date="2014" name="Gene">
        <title>Genome-guided analysis of transformation efficiency and carbon dioxide assimilation by Moorella thermoacetica Y72.</title>
        <authorList>
            <person name="Tsukahara K."/>
            <person name="Kita A."/>
            <person name="Nakashimada Y."/>
            <person name="Hoshino T."/>
            <person name="Murakami K."/>
        </authorList>
    </citation>
    <scope>NUCLEOTIDE SEQUENCE [LARGE SCALE GENOMIC DNA]</scope>
    <source>
        <strain evidence="16">Y72</strain>
    </source>
</reference>
<dbReference type="InterPro" id="IPR045304">
    <property type="entry name" value="LbH_SAT"/>
</dbReference>
<evidence type="ECO:0000256" key="4">
    <source>
        <dbReference type="ARBA" id="ARBA00013266"/>
    </source>
</evidence>
<dbReference type="Gene3D" id="2.160.10.10">
    <property type="entry name" value="Hexapeptide repeat proteins"/>
    <property type="match status" value="1"/>
</dbReference>
<dbReference type="InterPro" id="IPR010493">
    <property type="entry name" value="Ser_AcTrfase_N"/>
</dbReference>
<dbReference type="PANTHER" id="PTHR42811">
    <property type="entry name" value="SERINE ACETYLTRANSFERASE"/>
    <property type="match status" value="1"/>
</dbReference>
<dbReference type="GO" id="GO:0006535">
    <property type="term" value="P:cysteine biosynthetic process from serine"/>
    <property type="evidence" value="ECO:0007669"/>
    <property type="project" value="InterPro"/>
</dbReference>
<evidence type="ECO:0000256" key="14">
    <source>
        <dbReference type="SAM" id="Coils"/>
    </source>
</evidence>
<dbReference type="GO" id="GO:0005737">
    <property type="term" value="C:cytoplasm"/>
    <property type="evidence" value="ECO:0007669"/>
    <property type="project" value="UniProtKB-SubCell"/>
</dbReference>
<dbReference type="NCBIfam" id="TIGR01172">
    <property type="entry name" value="cysE"/>
    <property type="match status" value="1"/>
</dbReference>
<comment type="catalytic activity">
    <reaction evidence="12 13">
        <text>L-serine + acetyl-CoA = O-acetyl-L-serine + CoA</text>
        <dbReference type="Rhea" id="RHEA:24560"/>
        <dbReference type="ChEBI" id="CHEBI:33384"/>
        <dbReference type="ChEBI" id="CHEBI:57287"/>
        <dbReference type="ChEBI" id="CHEBI:57288"/>
        <dbReference type="ChEBI" id="CHEBI:58340"/>
        <dbReference type="EC" id="2.3.1.30"/>
    </reaction>
</comment>
<keyword evidence="9" id="KW-0677">Repeat</keyword>
<dbReference type="PIRSF" id="PIRSF000441">
    <property type="entry name" value="CysE"/>
    <property type="match status" value="1"/>
</dbReference>
<proteinExistence type="inferred from homology"/>
<keyword evidence="7" id="KW-0028">Amino-acid biosynthesis</keyword>
<evidence type="ECO:0000256" key="10">
    <source>
        <dbReference type="ARBA" id="ARBA00023192"/>
    </source>
</evidence>
<comment type="pathway">
    <text evidence="2">Amino-acid biosynthesis; L-cysteine biosynthesis; L-cysteine from L-serine: step 1/2.</text>
</comment>
<evidence type="ECO:0000256" key="8">
    <source>
        <dbReference type="ARBA" id="ARBA00022679"/>
    </source>
</evidence>
<dbReference type="NCBIfam" id="NF041874">
    <property type="entry name" value="EPS_EpsC"/>
    <property type="match status" value="1"/>
</dbReference>
<accession>A0A0S6U9S5</accession>
<dbReference type="Proteomes" id="UP000063718">
    <property type="component" value="Unassembled WGS sequence"/>
</dbReference>
<evidence type="ECO:0000256" key="13">
    <source>
        <dbReference type="PIRNR" id="PIRNR000441"/>
    </source>
</evidence>
<sequence>MRALWRRIKRDIEVVFERDPAARSVLEVILCYPGFHALILHRLAHACYRRGLVLLARLISQFNRFLTGIEIHPGAKLGEGIFIDHGMGVVIGETAEVGNNVTLYQGVTLGGTGKEKGKRHPTIGNNVVISAGAKVLGNITIGDNVKIGAGSVVLRDVSANCTVVGVPGKVVVRNGRKIADAEVSEVDLRHEELPDPMAEMLLCLQRQIQRLEQRVEELEAEKDGHVSLQYADGTQGRVHPS</sequence>
<feature type="coiled-coil region" evidence="14">
    <location>
        <begin position="201"/>
        <end position="228"/>
    </location>
</feature>
<evidence type="ECO:0000256" key="7">
    <source>
        <dbReference type="ARBA" id="ARBA00022605"/>
    </source>
</evidence>
<keyword evidence="8 13" id="KW-0808">Transferase</keyword>
<dbReference type="EC" id="2.3.1.30" evidence="4 13"/>
<evidence type="ECO:0000256" key="2">
    <source>
        <dbReference type="ARBA" id="ARBA00004876"/>
    </source>
</evidence>
<dbReference type="InterPro" id="IPR011004">
    <property type="entry name" value="Trimer_LpxA-like_sf"/>
</dbReference>
<evidence type="ECO:0000313" key="16">
    <source>
        <dbReference type="EMBL" id="GAF25722.1"/>
    </source>
</evidence>
<keyword evidence="11 13" id="KW-0012">Acyltransferase</keyword>
<evidence type="ECO:0000259" key="15">
    <source>
        <dbReference type="Pfam" id="PF06426"/>
    </source>
</evidence>
<dbReference type="Gene3D" id="1.10.3130.10">
    <property type="entry name" value="serine acetyltransferase, domain 1"/>
    <property type="match status" value="1"/>
</dbReference>
<dbReference type="AlphaFoldDB" id="A0A0S6U9S5"/>
<feature type="domain" description="Serine acetyltransferase N-terminal" evidence="15">
    <location>
        <begin position="4"/>
        <end position="38"/>
    </location>
</feature>
<keyword evidence="10" id="KW-0198">Cysteine biosynthesis</keyword>
<dbReference type="InterPro" id="IPR005881">
    <property type="entry name" value="Ser_O-AcTrfase"/>
</dbReference>
<evidence type="ECO:0000256" key="1">
    <source>
        <dbReference type="ARBA" id="ARBA00004496"/>
    </source>
</evidence>
<dbReference type="SUPFAM" id="SSF51161">
    <property type="entry name" value="Trimeric LpxA-like enzymes"/>
    <property type="match status" value="1"/>
</dbReference>
<dbReference type="EMBL" id="DF238840">
    <property type="protein sequence ID" value="GAF25722.1"/>
    <property type="molecule type" value="Genomic_DNA"/>
</dbReference>
<dbReference type="FunFam" id="2.160.10.10:FF:000007">
    <property type="entry name" value="Serine acetyltransferase"/>
    <property type="match status" value="1"/>
</dbReference>
<dbReference type="InterPro" id="IPR053376">
    <property type="entry name" value="Serine_acetyltransferase"/>
</dbReference>
<dbReference type="InterPro" id="IPR042122">
    <property type="entry name" value="Ser_AcTrfase_N_sf"/>
</dbReference>
<evidence type="ECO:0000256" key="9">
    <source>
        <dbReference type="ARBA" id="ARBA00022737"/>
    </source>
</evidence>
<protein>
    <recommendedName>
        <fullName evidence="5 13">Serine acetyltransferase</fullName>
        <ecNumber evidence="4 13">2.3.1.30</ecNumber>
    </recommendedName>
</protein>
<evidence type="ECO:0000256" key="6">
    <source>
        <dbReference type="ARBA" id="ARBA00022490"/>
    </source>
</evidence>
<dbReference type="CDD" id="cd03354">
    <property type="entry name" value="LbH_SAT"/>
    <property type="match status" value="1"/>
</dbReference>
<dbReference type="GO" id="GO:0009001">
    <property type="term" value="F:serine O-acetyltransferase activity"/>
    <property type="evidence" value="ECO:0007669"/>
    <property type="project" value="UniProtKB-EC"/>
</dbReference>
<dbReference type="InterPro" id="IPR001451">
    <property type="entry name" value="Hexapep"/>
</dbReference>
<evidence type="ECO:0000256" key="11">
    <source>
        <dbReference type="ARBA" id="ARBA00023315"/>
    </source>
</evidence>
<dbReference type="UniPathway" id="UPA00136">
    <property type="reaction ID" value="UER00199"/>
</dbReference>
<comment type="subcellular location">
    <subcellularLocation>
        <location evidence="1">Cytoplasm</location>
    </subcellularLocation>
</comment>
<name>A0A0S6U9S5_NEOTH</name>
<dbReference type="RefSeq" id="WP_081214214.1">
    <property type="nucleotide sequence ID" value="NZ_DF238840.1"/>
</dbReference>
<keyword evidence="14" id="KW-0175">Coiled coil</keyword>
<evidence type="ECO:0000256" key="5">
    <source>
        <dbReference type="ARBA" id="ARBA00018522"/>
    </source>
</evidence>
<gene>
    <name evidence="16" type="ORF">MTY_1058</name>
</gene>
<keyword evidence="6" id="KW-0963">Cytoplasm</keyword>
<comment type="similarity">
    <text evidence="3 13">Belongs to the transferase hexapeptide repeat family.</text>
</comment>
<evidence type="ECO:0000256" key="3">
    <source>
        <dbReference type="ARBA" id="ARBA00007274"/>
    </source>
</evidence>
<organism evidence="16">
    <name type="scientific">Moorella thermoacetica Y72</name>
    <dbReference type="NCBI Taxonomy" id="1325331"/>
    <lineage>
        <taxon>Bacteria</taxon>
        <taxon>Bacillati</taxon>
        <taxon>Bacillota</taxon>
        <taxon>Clostridia</taxon>
        <taxon>Neomoorellales</taxon>
        <taxon>Neomoorellaceae</taxon>
        <taxon>Neomoorella</taxon>
    </lineage>
</organism>
<evidence type="ECO:0000256" key="12">
    <source>
        <dbReference type="ARBA" id="ARBA00049486"/>
    </source>
</evidence>